<gene>
    <name evidence="3" type="ORF">E1283_10660</name>
</gene>
<evidence type="ECO:0000256" key="1">
    <source>
        <dbReference type="SAM" id="MobiDB-lite"/>
    </source>
</evidence>
<evidence type="ECO:0000313" key="4">
    <source>
        <dbReference type="Proteomes" id="UP000295345"/>
    </source>
</evidence>
<organism evidence="3 4">
    <name type="scientific">Streptomyces hainanensis</name>
    <dbReference type="NCBI Taxonomy" id="402648"/>
    <lineage>
        <taxon>Bacteria</taxon>
        <taxon>Bacillati</taxon>
        <taxon>Actinomycetota</taxon>
        <taxon>Actinomycetes</taxon>
        <taxon>Kitasatosporales</taxon>
        <taxon>Streptomycetaceae</taxon>
        <taxon>Streptomyces</taxon>
    </lineage>
</organism>
<dbReference type="OrthoDB" id="4558943at2"/>
<sequence>MPQFVNGVPAGSLNGAAWRKSGRSNPNGNCVEMAGLPGGDVAVRNSRDPQGPALIYTHAEMTAFLQGAKDGDFDDLVRID</sequence>
<feature type="domain" description="DUF397" evidence="2">
    <location>
        <begin position="16"/>
        <end position="69"/>
    </location>
</feature>
<keyword evidence="4" id="KW-1185">Reference proteome</keyword>
<name>A0A4R4TL74_9ACTN</name>
<protein>
    <submittedName>
        <fullName evidence="3">DUF397 domain-containing protein</fullName>
    </submittedName>
</protein>
<evidence type="ECO:0000313" key="3">
    <source>
        <dbReference type="EMBL" id="TDC76052.1"/>
    </source>
</evidence>
<dbReference type="RefSeq" id="WP_132817715.1">
    <property type="nucleotide sequence ID" value="NZ_SMKI01000086.1"/>
</dbReference>
<accession>A0A4R4TL74</accession>
<dbReference type="Pfam" id="PF04149">
    <property type="entry name" value="DUF397"/>
    <property type="match status" value="1"/>
</dbReference>
<comment type="caution">
    <text evidence="3">The sequence shown here is derived from an EMBL/GenBank/DDBJ whole genome shotgun (WGS) entry which is preliminary data.</text>
</comment>
<dbReference type="Proteomes" id="UP000295345">
    <property type="component" value="Unassembled WGS sequence"/>
</dbReference>
<dbReference type="AlphaFoldDB" id="A0A4R4TL74"/>
<reference evidence="3 4" key="1">
    <citation type="submission" date="2019-03" db="EMBL/GenBank/DDBJ databases">
        <title>Draft genome sequences of novel Actinobacteria.</title>
        <authorList>
            <person name="Sahin N."/>
            <person name="Ay H."/>
            <person name="Saygin H."/>
        </authorList>
    </citation>
    <scope>NUCLEOTIDE SEQUENCE [LARGE SCALE GENOMIC DNA]</scope>
    <source>
        <strain evidence="3 4">DSM 41900</strain>
    </source>
</reference>
<feature type="region of interest" description="Disordered" evidence="1">
    <location>
        <begin position="1"/>
        <end position="27"/>
    </location>
</feature>
<dbReference type="EMBL" id="SMKI01000086">
    <property type="protein sequence ID" value="TDC76052.1"/>
    <property type="molecule type" value="Genomic_DNA"/>
</dbReference>
<dbReference type="InterPro" id="IPR007278">
    <property type="entry name" value="DUF397"/>
</dbReference>
<evidence type="ECO:0000259" key="2">
    <source>
        <dbReference type="Pfam" id="PF04149"/>
    </source>
</evidence>
<proteinExistence type="predicted"/>